<dbReference type="OrthoDB" id="1495773at2"/>
<reference evidence="1 2" key="1">
    <citation type="submission" date="2018-09" db="EMBL/GenBank/DDBJ databases">
        <title>Genomic Encyclopedia of Archaeal and Bacterial Type Strains, Phase II (KMG-II): from individual species to whole genera.</title>
        <authorList>
            <person name="Goeker M."/>
        </authorList>
    </citation>
    <scope>NUCLEOTIDE SEQUENCE [LARGE SCALE GENOMIC DNA]</scope>
    <source>
        <strain evidence="1 2">DSM 26283</strain>
    </source>
</reference>
<name>A0A420DKF7_9FLAO</name>
<dbReference type="Proteomes" id="UP000284892">
    <property type="component" value="Unassembled WGS sequence"/>
</dbReference>
<evidence type="ECO:0000313" key="1">
    <source>
        <dbReference type="EMBL" id="RKE94734.1"/>
    </source>
</evidence>
<dbReference type="GO" id="GO:0051301">
    <property type="term" value="P:cell division"/>
    <property type="evidence" value="ECO:0007669"/>
    <property type="project" value="UniProtKB-KW"/>
</dbReference>
<organism evidence="1 2">
    <name type="scientific">Ichthyenterobacterium magnum</name>
    <dbReference type="NCBI Taxonomy" id="1230530"/>
    <lineage>
        <taxon>Bacteria</taxon>
        <taxon>Pseudomonadati</taxon>
        <taxon>Bacteroidota</taxon>
        <taxon>Flavobacteriia</taxon>
        <taxon>Flavobacteriales</taxon>
        <taxon>Flavobacteriaceae</taxon>
        <taxon>Ichthyenterobacterium</taxon>
    </lineage>
</organism>
<comment type="caution">
    <text evidence="1">The sequence shown here is derived from an EMBL/GenBank/DDBJ whole genome shotgun (WGS) entry which is preliminary data.</text>
</comment>
<dbReference type="EMBL" id="RAQJ01000003">
    <property type="protein sequence ID" value="RKE94734.1"/>
    <property type="molecule type" value="Genomic_DNA"/>
</dbReference>
<keyword evidence="1" id="KW-0132">Cell division</keyword>
<proteinExistence type="predicted"/>
<dbReference type="SUPFAM" id="SSF102829">
    <property type="entry name" value="Cell division protein ZapA-like"/>
    <property type="match status" value="1"/>
</dbReference>
<dbReference type="InterPro" id="IPR007838">
    <property type="entry name" value="Cell_div_ZapA-like"/>
</dbReference>
<accession>A0A420DKF7</accession>
<keyword evidence="2" id="KW-1185">Reference proteome</keyword>
<dbReference type="AlphaFoldDB" id="A0A420DKF7"/>
<dbReference type="RefSeq" id="WP_120201016.1">
    <property type="nucleotide sequence ID" value="NZ_RAQJ01000003.1"/>
</dbReference>
<evidence type="ECO:0000313" key="2">
    <source>
        <dbReference type="Proteomes" id="UP000284892"/>
    </source>
</evidence>
<dbReference type="InterPro" id="IPR036192">
    <property type="entry name" value="Cell_div_ZapA-like_sf"/>
</dbReference>
<gene>
    <name evidence="1" type="ORF">BXY80_1746</name>
</gene>
<protein>
    <submittedName>
        <fullName evidence="1">Cell division protein ZapA</fullName>
    </submittedName>
</protein>
<dbReference type="Pfam" id="PF05164">
    <property type="entry name" value="ZapA"/>
    <property type="match status" value="1"/>
</dbReference>
<sequence>MAEQLKIKLSIANRVYPLTIAPSQEEGLRKAAKKIETMISQFEQNYSVRDKQDVLAMCALQFASQVEQKTIDKADVNEEVEAKLNALNQLLHSHLS</sequence>
<keyword evidence="1" id="KW-0131">Cell cycle</keyword>